<evidence type="ECO:0000313" key="3">
    <source>
        <dbReference type="Proteomes" id="UP000789390"/>
    </source>
</evidence>
<sequence>MSDQKEIYQLLQLLRKERQNQSEKARLAKRLESLRDENLRLLTEIGHCRNNVENLRKLLANDDQKAYHHYIHQREKMLHQRQQLREKRADQRKLVDELDQRFERLQLATFPVFS</sequence>
<organism evidence="2 3">
    <name type="scientific">Daphnia galeata</name>
    <dbReference type="NCBI Taxonomy" id="27404"/>
    <lineage>
        <taxon>Eukaryota</taxon>
        <taxon>Metazoa</taxon>
        <taxon>Ecdysozoa</taxon>
        <taxon>Arthropoda</taxon>
        <taxon>Crustacea</taxon>
        <taxon>Branchiopoda</taxon>
        <taxon>Diplostraca</taxon>
        <taxon>Cladocera</taxon>
        <taxon>Anomopoda</taxon>
        <taxon>Daphniidae</taxon>
        <taxon>Daphnia</taxon>
    </lineage>
</organism>
<gene>
    <name evidence="2" type="ORF">DGAL_LOCUS10493</name>
</gene>
<feature type="coiled-coil region" evidence="1">
    <location>
        <begin position="74"/>
        <end position="108"/>
    </location>
</feature>
<proteinExistence type="predicted"/>
<dbReference type="AlphaFoldDB" id="A0A8J2RRI1"/>
<evidence type="ECO:0000313" key="2">
    <source>
        <dbReference type="EMBL" id="CAH0107202.1"/>
    </source>
</evidence>
<keyword evidence="3" id="KW-1185">Reference proteome</keyword>
<keyword evidence="1" id="KW-0175">Coiled coil</keyword>
<dbReference type="EMBL" id="CAKKLH010000257">
    <property type="protein sequence ID" value="CAH0107202.1"/>
    <property type="molecule type" value="Genomic_DNA"/>
</dbReference>
<dbReference type="OrthoDB" id="6341760at2759"/>
<reference evidence="2" key="1">
    <citation type="submission" date="2021-11" db="EMBL/GenBank/DDBJ databases">
        <authorList>
            <person name="Schell T."/>
        </authorList>
    </citation>
    <scope>NUCLEOTIDE SEQUENCE</scope>
    <source>
        <strain evidence="2">M5</strain>
    </source>
</reference>
<feature type="coiled-coil region" evidence="1">
    <location>
        <begin position="11"/>
        <end position="44"/>
    </location>
</feature>
<dbReference type="Proteomes" id="UP000789390">
    <property type="component" value="Unassembled WGS sequence"/>
</dbReference>
<protein>
    <submittedName>
        <fullName evidence="2">Uncharacterized protein</fullName>
    </submittedName>
</protein>
<accession>A0A8J2RRI1</accession>
<comment type="caution">
    <text evidence="2">The sequence shown here is derived from an EMBL/GenBank/DDBJ whole genome shotgun (WGS) entry which is preliminary data.</text>
</comment>
<evidence type="ECO:0000256" key="1">
    <source>
        <dbReference type="SAM" id="Coils"/>
    </source>
</evidence>
<name>A0A8J2RRI1_9CRUS</name>